<gene>
    <name evidence="2" type="ORF">SAMN02745114_01190</name>
</gene>
<evidence type="ECO:0000313" key="3">
    <source>
        <dbReference type="Proteomes" id="UP000190657"/>
    </source>
</evidence>
<feature type="compositionally biased region" description="Polar residues" evidence="1">
    <location>
        <begin position="1"/>
        <end position="16"/>
    </location>
</feature>
<dbReference type="AlphaFoldDB" id="A0A1T4MAC6"/>
<dbReference type="SUPFAM" id="SSF53474">
    <property type="entry name" value="alpha/beta-Hydrolases"/>
    <property type="match status" value="1"/>
</dbReference>
<sequence>MSKLNNLVQKATNTNGSEEDASAKYSGLTGTPEMKKWYGENGEDVYIMSDSLRLHGKLFKNPGTKYALVCHGYTSKAKHMAGFVNKFHSLGYNVLHIPWFPVLNASSAISKVRDGYNFKQASAVEQVKKSHIPTLFNHGSKDELVPYGMLNELYSAANCEKEILTIQGAGHALSSSVAPKLYWNTVETFLKKHLD</sequence>
<evidence type="ECO:0000313" key="2">
    <source>
        <dbReference type="EMBL" id="SJZ63865.1"/>
    </source>
</evidence>
<organism evidence="2 3">
    <name type="scientific">Eubacterium coprostanoligenes</name>
    <dbReference type="NCBI Taxonomy" id="290054"/>
    <lineage>
        <taxon>Bacteria</taxon>
        <taxon>Bacillati</taxon>
        <taxon>Bacillota</taxon>
        <taxon>Clostridia</taxon>
        <taxon>Eubacteriales</taxon>
        <taxon>Eubacteriaceae</taxon>
        <taxon>Eubacterium</taxon>
    </lineage>
</organism>
<dbReference type="Gene3D" id="3.40.50.1820">
    <property type="entry name" value="alpha/beta hydrolase"/>
    <property type="match status" value="1"/>
</dbReference>
<evidence type="ECO:0000256" key="1">
    <source>
        <dbReference type="SAM" id="MobiDB-lite"/>
    </source>
</evidence>
<proteinExistence type="predicted"/>
<name>A0A1T4MAC6_9FIRM</name>
<dbReference type="Proteomes" id="UP000190657">
    <property type="component" value="Unassembled WGS sequence"/>
</dbReference>
<protein>
    <recommendedName>
        <fullName evidence="4">Alpha/beta hydrolase family protein</fullName>
    </recommendedName>
</protein>
<evidence type="ECO:0008006" key="4">
    <source>
        <dbReference type="Google" id="ProtNLM"/>
    </source>
</evidence>
<reference evidence="2 3" key="1">
    <citation type="submission" date="2017-02" db="EMBL/GenBank/DDBJ databases">
        <authorList>
            <person name="Peterson S.W."/>
        </authorList>
    </citation>
    <scope>NUCLEOTIDE SEQUENCE [LARGE SCALE GENOMIC DNA]</scope>
    <source>
        <strain evidence="2 3">ATCC 51222</strain>
    </source>
</reference>
<keyword evidence="3" id="KW-1185">Reference proteome</keyword>
<feature type="region of interest" description="Disordered" evidence="1">
    <location>
        <begin position="1"/>
        <end position="27"/>
    </location>
</feature>
<accession>A0A1T4MAC6</accession>
<dbReference type="InterPro" id="IPR029058">
    <property type="entry name" value="AB_hydrolase_fold"/>
</dbReference>
<dbReference type="EMBL" id="FUWW01000012">
    <property type="protein sequence ID" value="SJZ63865.1"/>
    <property type="molecule type" value="Genomic_DNA"/>
</dbReference>